<evidence type="ECO:0000313" key="2">
    <source>
        <dbReference type="Proteomes" id="UP000215465"/>
    </source>
</evidence>
<protein>
    <submittedName>
        <fullName evidence="1">Uncharacterized protein</fullName>
    </submittedName>
</protein>
<sequence length="68" mass="7148">MPALPSKSSDISAAVRAGCIPLQSHKKPIENRNTSSRFIFKPFGHTILSNTALLTTPQGAVIMIAAGS</sequence>
<evidence type="ECO:0000313" key="1">
    <source>
        <dbReference type="EMBL" id="SNW10651.1"/>
    </source>
</evidence>
<organism evidence="1 2">
    <name type="scientific">Eikenella corrodens</name>
    <dbReference type="NCBI Taxonomy" id="539"/>
    <lineage>
        <taxon>Bacteria</taxon>
        <taxon>Pseudomonadati</taxon>
        <taxon>Pseudomonadota</taxon>
        <taxon>Betaproteobacteria</taxon>
        <taxon>Neisseriales</taxon>
        <taxon>Neisseriaceae</taxon>
        <taxon>Eikenella</taxon>
    </lineage>
</organism>
<gene>
    <name evidence="1" type="ORF">SAMEA4412678_02055</name>
</gene>
<reference evidence="1 2" key="1">
    <citation type="submission" date="2017-06" db="EMBL/GenBank/DDBJ databases">
        <authorList>
            <consortium name="Pathogen Informatics"/>
        </authorList>
    </citation>
    <scope>NUCLEOTIDE SEQUENCE [LARGE SCALE GENOMIC DNA]</scope>
    <source>
        <strain evidence="1 2">NCTC10596</strain>
    </source>
</reference>
<name>A0A8B4GS98_EIKCO</name>
<dbReference type="KEGG" id="ecor:SAMEA4412678_2055"/>
<proteinExistence type="predicted"/>
<accession>A0A8B4GS98</accession>
<dbReference type="AlphaFoldDB" id="A0A8B4GS98"/>
<dbReference type="Proteomes" id="UP000215465">
    <property type="component" value="Chromosome 1"/>
</dbReference>
<dbReference type="EMBL" id="LT906482">
    <property type="protein sequence ID" value="SNW10651.1"/>
    <property type="molecule type" value="Genomic_DNA"/>
</dbReference>